<evidence type="ECO:0000256" key="13">
    <source>
        <dbReference type="RuleBase" id="RU362091"/>
    </source>
</evidence>
<keyword evidence="7 14" id="KW-1133">Transmembrane helix</keyword>
<dbReference type="Pfam" id="PF00474">
    <property type="entry name" value="SSF"/>
    <property type="match status" value="2"/>
</dbReference>
<feature type="transmembrane region" description="Helical" evidence="14">
    <location>
        <begin position="432"/>
        <end position="457"/>
    </location>
</feature>
<dbReference type="STRING" id="1940790.L21SP3_00441"/>
<dbReference type="EMBL" id="CP019633">
    <property type="protein sequence ID" value="AQQ08652.1"/>
    <property type="molecule type" value="Genomic_DNA"/>
</dbReference>
<feature type="transmembrane region" description="Helical" evidence="14">
    <location>
        <begin position="127"/>
        <end position="146"/>
    </location>
</feature>
<feature type="transmembrane region" description="Helical" evidence="14">
    <location>
        <begin position="76"/>
        <end position="96"/>
    </location>
</feature>
<keyword evidence="8" id="KW-0915">Sodium</keyword>
<comment type="subcellular location">
    <subcellularLocation>
        <location evidence="1">Cell membrane</location>
        <topology evidence="1">Multi-pass membrane protein</topology>
    </subcellularLocation>
</comment>
<comment type="similarity">
    <text evidence="2 13">Belongs to the sodium:solute symporter (SSF) (TC 2.A.21) family.</text>
</comment>
<evidence type="ECO:0000256" key="1">
    <source>
        <dbReference type="ARBA" id="ARBA00004651"/>
    </source>
</evidence>
<dbReference type="PANTHER" id="PTHR48086">
    <property type="entry name" value="SODIUM/PROLINE SYMPORTER-RELATED"/>
    <property type="match status" value="1"/>
</dbReference>
<keyword evidence="11" id="KW-0739">Sodium transport</keyword>
<feature type="transmembrane region" description="Helical" evidence="14">
    <location>
        <begin position="502"/>
        <end position="528"/>
    </location>
</feature>
<dbReference type="PROSITE" id="PS50283">
    <property type="entry name" value="NA_SOLUT_SYMP_3"/>
    <property type="match status" value="1"/>
</dbReference>
<evidence type="ECO:0000256" key="9">
    <source>
        <dbReference type="ARBA" id="ARBA00023065"/>
    </source>
</evidence>
<dbReference type="KEGG" id="pbu:L21SP3_00441"/>
<dbReference type="GO" id="GO:0015193">
    <property type="term" value="F:L-proline transmembrane transporter activity"/>
    <property type="evidence" value="ECO:0007669"/>
    <property type="project" value="TreeGrafter"/>
</dbReference>
<feature type="transmembrane region" description="Helical" evidence="14">
    <location>
        <begin position="47"/>
        <end position="70"/>
    </location>
</feature>
<comment type="catalytic activity">
    <reaction evidence="12">
        <text>L-proline(in) + Na(+)(in) = L-proline(out) + Na(+)(out)</text>
        <dbReference type="Rhea" id="RHEA:28967"/>
        <dbReference type="ChEBI" id="CHEBI:29101"/>
        <dbReference type="ChEBI" id="CHEBI:60039"/>
    </reaction>
</comment>
<dbReference type="RefSeq" id="WP_077539131.1">
    <property type="nucleotide sequence ID" value="NZ_CP019633.1"/>
</dbReference>
<feature type="transmembrane region" description="Helical" evidence="14">
    <location>
        <begin position="478"/>
        <end position="496"/>
    </location>
</feature>
<dbReference type="OrthoDB" id="9810181at2"/>
<protein>
    <submittedName>
        <fullName evidence="15">Proline permease</fullName>
    </submittedName>
</protein>
<evidence type="ECO:0000256" key="6">
    <source>
        <dbReference type="ARBA" id="ARBA00022847"/>
    </source>
</evidence>
<keyword evidence="16" id="KW-1185">Reference proteome</keyword>
<evidence type="ECO:0000256" key="7">
    <source>
        <dbReference type="ARBA" id="ARBA00022989"/>
    </source>
</evidence>
<feature type="transmembrane region" description="Helical" evidence="14">
    <location>
        <begin position="188"/>
        <end position="209"/>
    </location>
</feature>
<evidence type="ECO:0000256" key="4">
    <source>
        <dbReference type="ARBA" id="ARBA00022475"/>
    </source>
</evidence>
<keyword evidence="6" id="KW-0769">Symport</keyword>
<keyword evidence="10 14" id="KW-0472">Membrane</keyword>
<evidence type="ECO:0000256" key="14">
    <source>
        <dbReference type="SAM" id="Phobius"/>
    </source>
</evidence>
<name>A0A1Q2HMI1_9BACT</name>
<evidence type="ECO:0000256" key="8">
    <source>
        <dbReference type="ARBA" id="ARBA00023053"/>
    </source>
</evidence>
<dbReference type="GO" id="GO:0005886">
    <property type="term" value="C:plasma membrane"/>
    <property type="evidence" value="ECO:0007669"/>
    <property type="project" value="UniProtKB-SubCell"/>
</dbReference>
<feature type="transmembrane region" description="Helical" evidence="14">
    <location>
        <begin position="158"/>
        <end position="176"/>
    </location>
</feature>
<dbReference type="InterPro" id="IPR001734">
    <property type="entry name" value="Na/solute_symporter"/>
</dbReference>
<feature type="transmembrane region" description="Helical" evidence="14">
    <location>
        <begin position="589"/>
        <end position="606"/>
    </location>
</feature>
<dbReference type="CDD" id="cd10322">
    <property type="entry name" value="SLC5sbd"/>
    <property type="match status" value="1"/>
</dbReference>
<feature type="transmembrane region" description="Helical" evidence="14">
    <location>
        <begin position="535"/>
        <end position="553"/>
    </location>
</feature>
<sequence length="620" mass="67666">MLMVTDVVEIAVIMAYLVIVIMLGWLGYTKTKTASDFMLAGRGTHPFVMAMSYGATFISTSAIVGFAGVAGMFGMGVLWLVFLNIFVGIFIAFVFLGERTRHMGHVLNAHTFAELLGRRYNSKAAQVFSGIIISLFLPLYAAAVFIGACEFITSHFGISYHLALLIFAVIVASYVVTGGLKGVMYVDAMQGTIMTVCMITMLILCYKMVGGVAEGHAQLTEMSDEVFVGFKAIGHQGWTEMPKFGWGDSQYDLWWILVSSIICGVGFGVLAQPQLTVRFMTVRSKRELNRGVLIGGLFILLIPGTAYVVANMSNVYFNKYETITGQLLSRTERADVIAKKTRDVEKTIPCSLLHIDEDGDKKADFHVIEKGLGKAAAIMPKAEVKQLENGLIQVKPRGTAFKRALTQTRNGRWMLNADSVIPNYIRSAMPTWFSLLFLITLLSAGMSTLSSQFHTLGSTFAHDVFRKLRNKETSSVKVTRTSILVGIIIAMLLSLYARGGFIVARATAIFFGLCLSSFLPSLVGGLFFRRMTKPAALSSMAAGFGVTVFWLLFVKAKEAGAIGLVQRFTGGESSILAGYPNWPNVDPCFVALPISVITAVLVAAFTKPNTSEELEKCFAK</sequence>
<reference evidence="16" key="1">
    <citation type="submission" date="2017-02" db="EMBL/GenBank/DDBJ databases">
        <title>Comparative genomics and description of representatives of a novel lineage of planctomycetes thriving in anoxic sediments.</title>
        <authorList>
            <person name="Spring S."/>
            <person name="Bunk B."/>
            <person name="Sproer C."/>
            <person name="Klenk H.-P."/>
        </authorList>
    </citation>
    <scope>NUCLEOTIDE SEQUENCE [LARGE SCALE GENOMIC DNA]</scope>
    <source>
        <strain evidence="16">L21-RPul-D3</strain>
    </source>
</reference>
<evidence type="ECO:0000256" key="10">
    <source>
        <dbReference type="ARBA" id="ARBA00023136"/>
    </source>
</evidence>
<evidence type="ECO:0000313" key="16">
    <source>
        <dbReference type="Proteomes" id="UP000188273"/>
    </source>
</evidence>
<dbReference type="GO" id="GO:0005298">
    <property type="term" value="F:proline:sodium symporter activity"/>
    <property type="evidence" value="ECO:0007669"/>
    <property type="project" value="TreeGrafter"/>
</dbReference>
<keyword evidence="5 14" id="KW-0812">Transmembrane</keyword>
<feature type="transmembrane region" description="Helical" evidence="14">
    <location>
        <begin position="6"/>
        <end position="26"/>
    </location>
</feature>
<evidence type="ECO:0000256" key="2">
    <source>
        <dbReference type="ARBA" id="ARBA00006434"/>
    </source>
</evidence>
<dbReference type="InterPro" id="IPR038377">
    <property type="entry name" value="Na/Glc_symporter_sf"/>
</dbReference>
<evidence type="ECO:0000313" key="15">
    <source>
        <dbReference type="EMBL" id="AQQ08652.1"/>
    </source>
</evidence>
<keyword evidence="4" id="KW-1003">Cell membrane</keyword>
<dbReference type="GO" id="GO:0015824">
    <property type="term" value="P:proline transport"/>
    <property type="evidence" value="ECO:0007669"/>
    <property type="project" value="TreeGrafter"/>
</dbReference>
<gene>
    <name evidence="15" type="primary">putP_1</name>
    <name evidence="15" type="ORF">L21SP3_00441</name>
</gene>
<dbReference type="AlphaFoldDB" id="A0A1Q2HMI1"/>
<accession>A0A1Q2HMI1</accession>
<evidence type="ECO:0000256" key="5">
    <source>
        <dbReference type="ARBA" id="ARBA00022692"/>
    </source>
</evidence>
<dbReference type="PANTHER" id="PTHR48086:SF3">
    <property type="entry name" value="SODIUM_PROLINE SYMPORTER"/>
    <property type="match status" value="1"/>
</dbReference>
<evidence type="ECO:0000256" key="3">
    <source>
        <dbReference type="ARBA" id="ARBA00022448"/>
    </source>
</evidence>
<proteinExistence type="inferred from homology"/>
<evidence type="ECO:0000256" key="11">
    <source>
        <dbReference type="ARBA" id="ARBA00023201"/>
    </source>
</evidence>
<dbReference type="Proteomes" id="UP000188273">
    <property type="component" value="Chromosome"/>
</dbReference>
<evidence type="ECO:0000256" key="12">
    <source>
        <dbReference type="ARBA" id="ARBA00033708"/>
    </source>
</evidence>
<keyword evidence="9" id="KW-0406">Ion transport</keyword>
<feature type="transmembrane region" description="Helical" evidence="14">
    <location>
        <begin position="292"/>
        <end position="310"/>
    </location>
</feature>
<feature type="transmembrane region" description="Helical" evidence="14">
    <location>
        <begin position="253"/>
        <end position="271"/>
    </location>
</feature>
<keyword evidence="3" id="KW-0813">Transport</keyword>
<dbReference type="Gene3D" id="1.20.1730.10">
    <property type="entry name" value="Sodium/glucose cotransporter"/>
    <property type="match status" value="1"/>
</dbReference>
<dbReference type="InterPro" id="IPR050277">
    <property type="entry name" value="Sodium:Solute_Symporter"/>
</dbReference>
<organism evidence="15 16">
    <name type="scientific">Sedimentisphaera cyanobacteriorum</name>
    <dbReference type="NCBI Taxonomy" id="1940790"/>
    <lineage>
        <taxon>Bacteria</taxon>
        <taxon>Pseudomonadati</taxon>
        <taxon>Planctomycetota</taxon>
        <taxon>Phycisphaerae</taxon>
        <taxon>Sedimentisphaerales</taxon>
        <taxon>Sedimentisphaeraceae</taxon>
        <taxon>Sedimentisphaera</taxon>
    </lineage>
</organism>